<feature type="region of interest" description="Disordered" evidence="1">
    <location>
        <begin position="1"/>
        <end position="75"/>
    </location>
</feature>
<proteinExistence type="predicted"/>
<dbReference type="RefSeq" id="XP_006678115.1">
    <property type="nucleotide sequence ID" value="XM_006678052.1"/>
</dbReference>
<accession>F4P029</accession>
<evidence type="ECO:0000313" key="3">
    <source>
        <dbReference type="Proteomes" id="UP000007241"/>
    </source>
</evidence>
<keyword evidence="3" id="KW-1185">Reference proteome</keyword>
<dbReference type="Proteomes" id="UP000007241">
    <property type="component" value="Unassembled WGS sequence"/>
</dbReference>
<evidence type="ECO:0000313" key="2">
    <source>
        <dbReference type="EMBL" id="EGF81193.1"/>
    </source>
</evidence>
<gene>
    <name evidence="2" type="ORF">BATDEDRAFT_87839</name>
</gene>
<dbReference type="HOGENOM" id="CLU_2145387_0_0_1"/>
<sequence length="112" mass="12405">MTSVSPEKMVEKHSHTTASSSNSKKPVPAEKSANPTAASIKPAMDAESTKESTKQNSSDNEEEDEKTSDTLDASKSSNMTFEELFNYWADCCQYNSTHSYILLYSESDIFAF</sequence>
<dbReference type="EMBL" id="GL882882">
    <property type="protein sequence ID" value="EGF81193.1"/>
    <property type="molecule type" value="Genomic_DNA"/>
</dbReference>
<dbReference type="GeneID" id="18242930"/>
<evidence type="ECO:0000256" key="1">
    <source>
        <dbReference type="SAM" id="MobiDB-lite"/>
    </source>
</evidence>
<organism evidence="2 3">
    <name type="scientific">Batrachochytrium dendrobatidis (strain JAM81 / FGSC 10211)</name>
    <name type="common">Frog chytrid fungus</name>
    <dbReference type="NCBI Taxonomy" id="684364"/>
    <lineage>
        <taxon>Eukaryota</taxon>
        <taxon>Fungi</taxon>
        <taxon>Fungi incertae sedis</taxon>
        <taxon>Chytridiomycota</taxon>
        <taxon>Chytridiomycota incertae sedis</taxon>
        <taxon>Chytridiomycetes</taxon>
        <taxon>Rhizophydiales</taxon>
        <taxon>Rhizophydiales incertae sedis</taxon>
        <taxon>Batrachochytrium</taxon>
    </lineage>
</organism>
<dbReference type="InParanoid" id="F4P029"/>
<name>F4P029_BATDJ</name>
<protein>
    <submittedName>
        <fullName evidence="2">Uncharacterized protein</fullName>
    </submittedName>
</protein>
<dbReference type="AlphaFoldDB" id="F4P029"/>
<reference evidence="2 3" key="1">
    <citation type="submission" date="2009-12" db="EMBL/GenBank/DDBJ databases">
        <title>The draft genome of Batrachochytrium dendrobatidis.</title>
        <authorList>
            <consortium name="US DOE Joint Genome Institute (JGI-PGF)"/>
            <person name="Kuo A."/>
            <person name="Salamov A."/>
            <person name="Schmutz J."/>
            <person name="Lucas S."/>
            <person name="Pitluck S."/>
            <person name="Rosenblum E."/>
            <person name="Stajich J."/>
            <person name="Eisen M."/>
            <person name="Grigoriev I.V."/>
        </authorList>
    </citation>
    <scope>NUCLEOTIDE SEQUENCE [LARGE SCALE GENOMIC DNA]</scope>
    <source>
        <strain evidence="3">JAM81 / FGSC 10211</strain>
    </source>
</reference>